<dbReference type="OrthoDB" id="5495286at2"/>
<evidence type="ECO:0000313" key="4">
    <source>
        <dbReference type="Proteomes" id="UP000005801"/>
    </source>
</evidence>
<evidence type="ECO:0000256" key="1">
    <source>
        <dbReference type="SAM" id="MobiDB-lite"/>
    </source>
</evidence>
<comment type="caution">
    <text evidence="3">The sequence shown here is derived from an EMBL/GenBank/DDBJ whole genome shotgun (WGS) entry which is preliminary data.</text>
</comment>
<dbReference type="AlphaFoldDB" id="A6GDG7"/>
<proteinExistence type="predicted"/>
<name>A6GDG7_9BACT</name>
<dbReference type="EMBL" id="ABCS01000073">
    <property type="protein sequence ID" value="EDM76079.1"/>
    <property type="molecule type" value="Genomic_DNA"/>
</dbReference>
<dbReference type="RefSeq" id="WP_006974757.1">
    <property type="nucleotide sequence ID" value="NZ_ABCS01000073.1"/>
</dbReference>
<sequence>MPAPQPIALPLVLGAALAAGACLGPNPDYVPRDTGADEATTTAGDTSEETTAESSTETETTTEGSETDETESAETSEGLPECMNGRLDGDETDVDCGGSCEPCADGLGCAEGPDCASGVCEDGTCQAPTCDDEVANGGEYGVDCGGPCIVCAYSEFVAELDDYAESSALYPTVSMFADGTFAVAYIALDGTQPQARWFDGFAEPQGPGVVLDDQYVLALGVGLIRAAAVDANPEDHRVIVSLPTSSMSQVSLRMVVRDAEQLEDSALMAEGSPSPSYADVASLGGGAVTAWMQDDQIWTRTYANGWAGEAVTVEPDPPNHIGDVPSVAVSAAERVFAWRRCNTMGQDCGVVTRRWQDGSFVGDAPTLLDTGYPESTAVAIGEDGRAVVVWVAQQIIRAAFVDAEGALLGEPWQLQAGLSNNLVSVADVAALSDGSFAIAWPDTQGAKIHMRRFIGPDEPLVTSVGDEAIWPGSTGPLGVSLDARGQHMVVTWSAVVEGTYQIQGQVVAF</sequence>
<feature type="compositionally biased region" description="Acidic residues" evidence="1">
    <location>
        <begin position="65"/>
        <end position="74"/>
    </location>
</feature>
<reference evidence="3 4" key="1">
    <citation type="submission" date="2007-06" db="EMBL/GenBank/DDBJ databases">
        <authorList>
            <person name="Shimkets L."/>
            <person name="Ferriera S."/>
            <person name="Johnson J."/>
            <person name="Kravitz S."/>
            <person name="Beeson K."/>
            <person name="Sutton G."/>
            <person name="Rogers Y.-H."/>
            <person name="Friedman R."/>
            <person name="Frazier M."/>
            <person name="Venter J.C."/>
        </authorList>
    </citation>
    <scope>NUCLEOTIDE SEQUENCE [LARGE SCALE GENOMIC DNA]</scope>
    <source>
        <strain evidence="3 4">SIR-1</strain>
    </source>
</reference>
<feature type="signal peptide" evidence="2">
    <location>
        <begin position="1"/>
        <end position="21"/>
    </location>
</feature>
<keyword evidence="4" id="KW-1185">Reference proteome</keyword>
<evidence type="ECO:0000313" key="3">
    <source>
        <dbReference type="EMBL" id="EDM76079.1"/>
    </source>
</evidence>
<dbReference type="SUPFAM" id="SSF82171">
    <property type="entry name" value="DPP6 N-terminal domain-like"/>
    <property type="match status" value="1"/>
</dbReference>
<feature type="compositionally biased region" description="Low complexity" evidence="1">
    <location>
        <begin position="52"/>
        <end position="64"/>
    </location>
</feature>
<evidence type="ECO:0000256" key="2">
    <source>
        <dbReference type="SAM" id="SignalP"/>
    </source>
</evidence>
<keyword evidence="3" id="KW-0449">Lipoprotein</keyword>
<feature type="chain" id="PRO_5002695437" evidence="2">
    <location>
        <begin position="22"/>
        <end position="509"/>
    </location>
</feature>
<gene>
    <name evidence="3" type="ORF">PPSIR1_41394</name>
</gene>
<feature type="region of interest" description="Disordered" evidence="1">
    <location>
        <begin position="22"/>
        <end position="86"/>
    </location>
</feature>
<dbReference type="STRING" id="391625.PPSIR1_41394"/>
<accession>A6GDG7</accession>
<organism evidence="3 4">
    <name type="scientific">Plesiocystis pacifica SIR-1</name>
    <dbReference type="NCBI Taxonomy" id="391625"/>
    <lineage>
        <taxon>Bacteria</taxon>
        <taxon>Pseudomonadati</taxon>
        <taxon>Myxococcota</taxon>
        <taxon>Polyangia</taxon>
        <taxon>Nannocystales</taxon>
        <taxon>Nannocystaceae</taxon>
        <taxon>Plesiocystis</taxon>
    </lineage>
</organism>
<keyword evidence="2" id="KW-0732">Signal</keyword>
<protein>
    <submittedName>
        <fullName evidence="3">Putative lipoprotein</fullName>
    </submittedName>
</protein>
<dbReference type="eggNOG" id="COG1262">
    <property type="taxonomic scope" value="Bacteria"/>
</dbReference>
<dbReference type="Proteomes" id="UP000005801">
    <property type="component" value="Unassembled WGS sequence"/>
</dbReference>